<name>A0A250XC78_9CHLO</name>
<dbReference type="AlphaFoldDB" id="A0A250XC78"/>
<organism evidence="1 2">
    <name type="scientific">Chlamydomonas eustigma</name>
    <dbReference type="NCBI Taxonomy" id="1157962"/>
    <lineage>
        <taxon>Eukaryota</taxon>
        <taxon>Viridiplantae</taxon>
        <taxon>Chlorophyta</taxon>
        <taxon>core chlorophytes</taxon>
        <taxon>Chlorophyceae</taxon>
        <taxon>CS clade</taxon>
        <taxon>Chlamydomonadales</taxon>
        <taxon>Chlamydomonadaceae</taxon>
        <taxon>Chlamydomonas</taxon>
    </lineage>
</organism>
<accession>A0A250XC78</accession>
<gene>
    <name evidence="1" type="ORF">CEUSTIGMA_g8118.t1</name>
</gene>
<proteinExistence type="predicted"/>
<keyword evidence="2" id="KW-1185">Reference proteome</keyword>
<dbReference type="EMBL" id="BEGY01000055">
    <property type="protein sequence ID" value="GAX80683.1"/>
    <property type="molecule type" value="Genomic_DNA"/>
</dbReference>
<sequence>MWCMPLQEAETLLKHVWSVTKLLQPNKSHETIILGLACAISGLGKIYEAKDVLRAAGLAKKSMQEALPGSYHRWLKPRVAKYMDGREEEDCGMYSSEG</sequence>
<evidence type="ECO:0000313" key="1">
    <source>
        <dbReference type="EMBL" id="GAX80683.1"/>
    </source>
</evidence>
<evidence type="ECO:0000313" key="2">
    <source>
        <dbReference type="Proteomes" id="UP000232323"/>
    </source>
</evidence>
<reference evidence="1 2" key="1">
    <citation type="submission" date="2017-08" db="EMBL/GenBank/DDBJ databases">
        <title>Acidophilic green algal genome provides insights into adaptation to an acidic environment.</title>
        <authorList>
            <person name="Hirooka S."/>
            <person name="Hirose Y."/>
            <person name="Kanesaki Y."/>
            <person name="Higuchi S."/>
            <person name="Fujiwara T."/>
            <person name="Onuma R."/>
            <person name="Era A."/>
            <person name="Ohbayashi R."/>
            <person name="Uzuka A."/>
            <person name="Nozaki H."/>
            <person name="Yoshikawa H."/>
            <person name="Miyagishima S.Y."/>
        </authorList>
    </citation>
    <scope>NUCLEOTIDE SEQUENCE [LARGE SCALE GENOMIC DNA]</scope>
    <source>
        <strain evidence="1 2">NIES-2499</strain>
    </source>
</reference>
<protein>
    <submittedName>
        <fullName evidence="1">Uncharacterized protein</fullName>
    </submittedName>
</protein>
<dbReference type="Proteomes" id="UP000232323">
    <property type="component" value="Unassembled WGS sequence"/>
</dbReference>
<comment type="caution">
    <text evidence="1">The sequence shown here is derived from an EMBL/GenBank/DDBJ whole genome shotgun (WGS) entry which is preliminary data.</text>
</comment>